<dbReference type="RefSeq" id="WP_233696610.1">
    <property type="nucleotide sequence ID" value="NZ_JAJNBZ010000006.1"/>
</dbReference>
<accession>A0ABS8YEM2</accession>
<organism evidence="1 2">
    <name type="scientific">Paenibacillus profundus</name>
    <dbReference type="NCBI Taxonomy" id="1173085"/>
    <lineage>
        <taxon>Bacteria</taxon>
        <taxon>Bacillati</taxon>
        <taxon>Bacillota</taxon>
        <taxon>Bacilli</taxon>
        <taxon>Bacillales</taxon>
        <taxon>Paenibacillaceae</taxon>
        <taxon>Paenibacillus</taxon>
    </lineage>
</organism>
<evidence type="ECO:0000313" key="1">
    <source>
        <dbReference type="EMBL" id="MCE5169694.1"/>
    </source>
</evidence>
<gene>
    <name evidence="1" type="ORF">LQV63_10250</name>
</gene>
<protein>
    <submittedName>
        <fullName evidence="1">Uncharacterized protein</fullName>
    </submittedName>
</protein>
<reference evidence="1 2" key="1">
    <citation type="submission" date="2021-11" db="EMBL/GenBank/DDBJ databases">
        <title>Draft genome sequence of Paenibacillus profundus YoMME, a new Gram-positive bacteria with exoelectrogenic properties.</title>
        <authorList>
            <person name="Hubenova Y."/>
            <person name="Hubenova E."/>
            <person name="Manasiev Y."/>
            <person name="Peykov S."/>
            <person name="Mitov M."/>
        </authorList>
    </citation>
    <scope>NUCLEOTIDE SEQUENCE [LARGE SCALE GENOMIC DNA]</scope>
    <source>
        <strain evidence="1 2">YoMME</strain>
    </source>
</reference>
<proteinExistence type="predicted"/>
<dbReference type="EMBL" id="JAJNBZ010000006">
    <property type="protein sequence ID" value="MCE5169694.1"/>
    <property type="molecule type" value="Genomic_DNA"/>
</dbReference>
<keyword evidence="2" id="KW-1185">Reference proteome</keyword>
<evidence type="ECO:0000313" key="2">
    <source>
        <dbReference type="Proteomes" id="UP001199916"/>
    </source>
</evidence>
<name>A0ABS8YEM2_9BACL</name>
<sequence>MDINNELDSLGISLTAVLVGQKELIHQRSAFQQAKKLQLVGRFMIDDYKFIGLKTLDDMQTCLAGYDQFSDYPVGCGWSFTRYFFPTAFANGFRLEDCAADLYDCFLSARTESGLYKALEIPMQYLTLTVEYVLRRYGRNGADLEQLSKTQWKDAIKNSGYILAEMNQGVAE</sequence>
<dbReference type="Proteomes" id="UP001199916">
    <property type="component" value="Unassembled WGS sequence"/>
</dbReference>
<comment type="caution">
    <text evidence="1">The sequence shown here is derived from an EMBL/GenBank/DDBJ whole genome shotgun (WGS) entry which is preliminary data.</text>
</comment>